<reference evidence="1 2" key="2">
    <citation type="journal article" date="2004" name="Nature">
        <title>Finishing the euchromatic sequence of the human genome.</title>
        <authorList>
            <consortium name="International Human Genome Sequencing Consortium"/>
        </authorList>
    </citation>
    <scope>NUCLEOTIDE SEQUENCE [LARGE SCALE GENOMIC DNA]</scope>
</reference>
<evidence type="ECO:0000313" key="1">
    <source>
        <dbReference type="Ensembl" id="ENSP00000439632.1"/>
    </source>
</evidence>
<organism evidence="1 2">
    <name type="scientific">Homo sapiens</name>
    <name type="common">Human</name>
    <dbReference type="NCBI Taxonomy" id="9606"/>
    <lineage>
        <taxon>Eukaryota</taxon>
        <taxon>Metazoa</taxon>
        <taxon>Chordata</taxon>
        <taxon>Craniata</taxon>
        <taxon>Vertebrata</taxon>
        <taxon>Euteleostomi</taxon>
        <taxon>Mammalia</taxon>
        <taxon>Eutheria</taxon>
        <taxon>Euarchontoglires</taxon>
        <taxon>Primates</taxon>
        <taxon>Haplorrhini</taxon>
        <taxon>Catarrhini</taxon>
        <taxon>Hominidae</taxon>
        <taxon>Homo</taxon>
    </lineage>
</organism>
<evidence type="ECO:0000313" key="2">
    <source>
        <dbReference type="Proteomes" id="UP000005640"/>
    </source>
</evidence>
<accession>A0A140TA24</accession>
<dbReference type="VEuPathDB" id="HostDB:ENSG00000175581"/>
<dbReference type="HGNC" id="HGNC:16653">
    <property type="gene designation" value="MRPL48"/>
</dbReference>
<name>A0A140TA24_HUMAN</name>
<dbReference type="OrthoDB" id="5984298at2759"/>
<reference evidence="1 2" key="1">
    <citation type="journal article" date="2001" name="Nature">
        <title>Initial sequencing and analysis of the human genome.</title>
        <authorList>
            <consortium name="International Human Genome Sequencing Consortium"/>
            <person name="Lander E.S."/>
            <person name="Linton L.M."/>
            <person name="Birren B."/>
            <person name="Nusbaum C."/>
            <person name="Zody M.C."/>
            <person name="Baldwin J."/>
            <person name="Devon K."/>
            <person name="Dewar K."/>
            <person name="Doyle M."/>
            <person name="FitzHugh W."/>
            <person name="Funke R."/>
            <person name="Gage D."/>
            <person name="Harris K."/>
            <person name="Heaford A."/>
            <person name="Howland J."/>
            <person name="Kann L."/>
            <person name="Lehoczky J."/>
            <person name="LeVine R."/>
            <person name="McEwan P."/>
            <person name="McKernan K."/>
            <person name="Meldrim J."/>
            <person name="Mesirov J.P."/>
            <person name="Miranda C."/>
            <person name="Morris W."/>
            <person name="Naylor J."/>
            <person name="Raymond C."/>
            <person name="Rosetti M."/>
            <person name="Santos R."/>
            <person name="Sheridan A."/>
            <person name="Sougnez C."/>
            <person name="Stange-Thomann N."/>
            <person name="Stojanovic N."/>
            <person name="Subramanian A."/>
            <person name="Wyman D."/>
            <person name="Rogers J."/>
            <person name="Sulston J."/>
            <person name="Ainscough R."/>
            <person name="Beck S."/>
            <person name="Bentley D."/>
            <person name="Burton J."/>
            <person name="Clee C."/>
            <person name="Carter N."/>
            <person name="Coulson A."/>
            <person name="Deadman R."/>
            <person name="Deloukas P."/>
            <person name="Dunham A."/>
            <person name="Dunham I."/>
            <person name="Durbin R."/>
            <person name="French L."/>
            <person name="Grafham D."/>
            <person name="Gregory S."/>
            <person name="Hubbard T."/>
            <person name="Humphray S."/>
            <person name="Hunt A."/>
            <person name="Jones M."/>
            <person name="Lloyd C."/>
            <person name="McMurray A."/>
            <person name="Matthews L."/>
            <person name="Mercer S."/>
            <person name="Milne S."/>
            <person name="Mullikin J.C."/>
            <person name="Mungall A."/>
            <person name="Plumb R."/>
            <person name="Ross M."/>
            <person name="Shownkeen R."/>
            <person name="Sims S."/>
            <person name="Waterston R.H."/>
            <person name="Wilson R.K."/>
            <person name="Hillier L.W."/>
            <person name="McPherson J.D."/>
            <person name="Marra M.A."/>
            <person name="Mardis E.R."/>
            <person name="Fulton L.A."/>
            <person name="Chinwalla A.T."/>
            <person name="Pepin K.H."/>
            <person name="Gish W.R."/>
            <person name="Chissoe S.L."/>
            <person name="Wendl M.C."/>
            <person name="Delehaunty K.D."/>
            <person name="Miner T.L."/>
            <person name="Delehaunty A."/>
            <person name="Kramer J.B."/>
            <person name="Cook L.L."/>
            <person name="Fulton R.S."/>
            <person name="Johnson D.L."/>
            <person name="Minx P.J."/>
            <person name="Clifton S.W."/>
            <person name="Hawkins T."/>
            <person name="Branscomb E."/>
            <person name="Predki P."/>
            <person name="Richardson P."/>
            <person name="Wenning S."/>
            <person name="Slezak T."/>
            <person name="Doggett N."/>
            <person name="Cheng J.F."/>
            <person name="Olsen A."/>
            <person name="Lucas S."/>
            <person name="Elkin C."/>
            <person name="Uberbacher E."/>
            <person name="Frazier M."/>
            <person name="Gibbs R.A."/>
            <person name="Muzny D.M."/>
            <person name="Scherer S.E."/>
            <person name="Bouck J.B."/>
            <person name="Sodergren E.J."/>
            <person name="Worley K.C."/>
            <person name="Rives C.M."/>
            <person name="Gorrell J.H."/>
            <person name="Metzker M.L."/>
            <person name="Naylor S.L."/>
            <person name="Kucherlapati R.S."/>
            <person name="Nelson D.L."/>
            <person name="Weinstock G.M."/>
            <person name="Sakaki Y."/>
            <person name="Fujiyama A."/>
            <person name="Hattori M."/>
            <person name="Yada T."/>
            <person name="Toyoda A."/>
            <person name="Itoh T."/>
            <person name="Kawagoe C."/>
            <person name="Watanabe H."/>
            <person name="Totoki Y."/>
            <person name="Taylor T."/>
            <person name="Weissenbach J."/>
            <person name="Heilig R."/>
            <person name="Saurin W."/>
            <person name="Artiguenave F."/>
            <person name="Brottier P."/>
            <person name="Bruls T."/>
            <person name="Pelletier E."/>
            <person name="Robert C."/>
            <person name="Wincker P."/>
            <person name="Smith D.R."/>
            <person name="Doucette-Stamm L."/>
            <person name="Rubenfield M."/>
            <person name="Weinstock K."/>
            <person name="Lee H.M."/>
            <person name="Dubois J."/>
            <person name="Rosenthal A."/>
            <person name="Platzer M."/>
            <person name="Nyakatura G."/>
            <person name="Taudien S."/>
            <person name="Rump A."/>
            <person name="Yang H."/>
            <person name="Yu J."/>
            <person name="Wang J."/>
            <person name="Huang G."/>
            <person name="Gu J."/>
            <person name="Hood L."/>
            <person name="Rowen L."/>
            <person name="Madan A."/>
            <person name="Qin S."/>
            <person name="Davis R.W."/>
            <person name="Federspiel N.A."/>
            <person name="Abola A.P."/>
            <person name="Proctor M.J."/>
            <person name="Myers R.M."/>
            <person name="Schmutz J."/>
            <person name="Dickson M."/>
            <person name="Grimwood J."/>
            <person name="Cox D.R."/>
            <person name="Olson M.V."/>
            <person name="Kaul R."/>
            <person name="Raymond C."/>
            <person name="Shimizu N."/>
            <person name="Kawasaki K."/>
            <person name="Minoshima S."/>
            <person name="Evans G.A."/>
            <person name="Athanasiou M."/>
            <person name="Schultz R."/>
            <person name="Roe B.A."/>
            <person name="Chen F."/>
            <person name="Pan H."/>
            <person name="Ramser J."/>
            <person name="Lehrach H."/>
            <person name="Reinhardt R."/>
            <person name="McCombie W.R."/>
            <person name="de la Bastide M."/>
            <person name="Dedhia N."/>
            <person name="Blocker H."/>
            <person name="Hornischer K."/>
            <person name="Nordsiek G."/>
            <person name="Agarwala R."/>
            <person name="Aravind L."/>
            <person name="Bailey J.A."/>
            <person name="Bateman A."/>
            <person name="Batzoglou S."/>
            <person name="Birney E."/>
            <person name="Bork P."/>
            <person name="Brown D.G."/>
            <person name="Burge C.B."/>
            <person name="Cerutti L."/>
            <person name="Chen H.C."/>
            <person name="Church D."/>
            <person name="Clamp M."/>
            <person name="Copley R.R."/>
            <person name="Doerks T."/>
            <person name="Eddy S.R."/>
            <person name="Eichler E.E."/>
            <person name="Furey T.S."/>
            <person name="Galagan J."/>
            <person name="Gilbert J.G."/>
            <person name="Harmon C."/>
            <person name="Hayashizaki Y."/>
            <person name="Haussler D."/>
            <person name="Hermjakob H."/>
            <person name="Hokamp K."/>
            <person name="Jang W."/>
            <person name="Johnson L.S."/>
            <person name="Jones T.A."/>
            <person name="Kasif S."/>
            <person name="Kaspryzk A."/>
            <person name="Kennedy S."/>
            <person name="Kent W.J."/>
            <person name="Kitts P."/>
            <person name="Koonin E.V."/>
            <person name="Korf I."/>
            <person name="Kulp D."/>
            <person name="Lancet D."/>
            <person name="Lowe T.M."/>
            <person name="McLysaght A."/>
            <person name="Mikkelsen T."/>
            <person name="Moran J.V."/>
            <person name="Mulder N."/>
            <person name="Pollara V.J."/>
            <person name="Ponting C.P."/>
            <person name="Schuler G."/>
            <person name="Schultz J."/>
            <person name="Slater G."/>
            <person name="Smit A.F."/>
            <person name="Stupka E."/>
            <person name="Szustakowski J."/>
            <person name="Thierry-Mieg D."/>
            <person name="Thierry-Mieg J."/>
            <person name="Wagner L."/>
            <person name="Wallis J."/>
            <person name="Wheeler R."/>
            <person name="Williams A."/>
            <person name="Wolf Y.I."/>
            <person name="Wolfe K.H."/>
            <person name="Yang S.P."/>
            <person name="Yeh R.F."/>
            <person name="Collins F."/>
            <person name="Guyer M.S."/>
            <person name="Peterson J."/>
            <person name="Felsenfeld A."/>
            <person name="Wetterstrand K.A."/>
            <person name="Patrinos A."/>
            <person name="Morgan M.J."/>
            <person name="de Jong P."/>
            <person name="Catanese J.J."/>
            <person name="Osoegawa K."/>
            <person name="Shizuya H."/>
            <person name="Choi S."/>
            <person name="Chen Y.J."/>
        </authorList>
    </citation>
    <scope>NUCLEOTIDE SEQUENCE [LARGE SCALE GENOMIC DNA]</scope>
</reference>
<dbReference type="Ensembl" id="ENST00000497094.6">
    <property type="protein sequence ID" value="ENSP00000439632.1"/>
    <property type="gene ID" value="ENSG00000175581.14"/>
</dbReference>
<dbReference type="Bgee" id="ENSG00000175581">
    <property type="expression patterns" value="Expressed in C1 segment of cervical spinal cord and 206 other cell types or tissues"/>
</dbReference>
<dbReference type="ChiTaRS" id="MRPL48">
    <property type="organism name" value="human"/>
</dbReference>
<dbReference type="OpenTargets" id="ENSG00000175581"/>
<protein>
    <submittedName>
        <fullName evidence="1">Mitochondrial ribosomal protein L48</fullName>
    </submittedName>
</protein>
<dbReference type="Proteomes" id="UP000005640">
    <property type="component" value="Chromosome 11"/>
</dbReference>
<gene>
    <name evidence="1" type="primary">MRPL48</name>
</gene>
<sequence length="10" mass="1176">MTLAESYAQY</sequence>
<dbReference type="OMA" id="MKQHTEA"/>
<dbReference type="Ensembl" id="ENST00000497094.6">
    <property type="protein sequence ID" value="ENSP00000439632.1"/>
    <property type="gene ID" value="ENSG00000175581.15"/>
</dbReference>
<feature type="non-terminal residue" evidence="1">
    <location>
        <position position="10"/>
    </location>
</feature>
<proteinExistence type="predicted"/>
<reference evidence="1 2" key="3">
    <citation type="journal article" date="2006" name="Nature">
        <title>Human chromosome 11 DNA sequence and analysis including novel gene identification.</title>
        <authorList>
            <person name="Taylor T.D."/>
            <person name="Noguchi H."/>
            <person name="Totoki Y."/>
            <person name="Toyoda A."/>
            <person name="Kuroki Y."/>
            <person name="Dewar K."/>
            <person name="Lloyd C."/>
            <person name="Itoh T."/>
            <person name="Takeda T."/>
            <person name="Kim D.W."/>
            <person name="She X."/>
            <person name="Barlow K.F."/>
            <person name="Bloom T."/>
            <person name="Bruford E."/>
            <person name="Chang J.L."/>
            <person name="Cuomo C.A."/>
            <person name="Eichler E."/>
            <person name="FitzGerald M.G."/>
            <person name="Jaffe D.B."/>
            <person name="LaButti K."/>
            <person name="Nicol R."/>
            <person name="Park H.S."/>
            <person name="Seaman C."/>
            <person name="Sougnez C."/>
            <person name="Yang X."/>
            <person name="Zimmer A.R."/>
            <person name="Zody M.C."/>
            <person name="Birren B.W."/>
            <person name="Nusbaum C."/>
            <person name="Fujiyama A."/>
            <person name="Hattori M."/>
            <person name="Rogers J."/>
            <person name="Lander E.S."/>
            <person name="Sakaki Y."/>
        </authorList>
    </citation>
    <scope>NUCLEOTIDE SEQUENCE [LARGE SCALE GENOMIC DNA]</scope>
</reference>
<reference evidence="1" key="5">
    <citation type="submission" date="2025-09" db="UniProtKB">
        <authorList>
            <consortium name="Ensembl"/>
        </authorList>
    </citation>
    <scope>IDENTIFICATION</scope>
</reference>
<dbReference type="ExpressionAtlas" id="A0A140TA24">
    <property type="expression patterns" value="baseline and differential"/>
</dbReference>
<dbReference type="Antibodypedia" id="30982">
    <property type="antibodies" value="224 antibodies from 24 providers"/>
</dbReference>
<dbReference type="EMBL" id="AP002770">
    <property type="status" value="NOT_ANNOTATED_CDS"/>
    <property type="molecule type" value="Genomic_DNA"/>
</dbReference>
<dbReference type="GeneTree" id="ENSGT00390000012955"/>
<keyword evidence="2" id="KW-1185">Reference proteome</keyword>
<reference evidence="1" key="4">
    <citation type="submission" date="2025-08" db="UniProtKB">
        <authorList>
            <consortium name="Ensembl"/>
        </authorList>
    </citation>
    <scope>IDENTIFICATION</scope>
</reference>